<dbReference type="Gene3D" id="3.40.50.1460">
    <property type="match status" value="1"/>
</dbReference>
<dbReference type="InterPro" id="IPR002138">
    <property type="entry name" value="Pept_C14_p10"/>
</dbReference>
<dbReference type="InParanoid" id="A0A7M7P0F4"/>
<evidence type="ECO:0000256" key="2">
    <source>
        <dbReference type="ARBA" id="ARBA00022670"/>
    </source>
</evidence>
<protein>
    <submittedName>
        <fullName evidence="12">Uncharacterized protein</fullName>
    </submittedName>
</protein>
<evidence type="ECO:0000256" key="6">
    <source>
        <dbReference type="PIRSR" id="PIRSR038001-1"/>
    </source>
</evidence>
<dbReference type="Pfam" id="PF00656">
    <property type="entry name" value="Peptidase_C14"/>
    <property type="match status" value="1"/>
</dbReference>
<reference evidence="12" key="2">
    <citation type="submission" date="2021-01" db="UniProtKB">
        <authorList>
            <consortium name="EnsemblMetazoa"/>
        </authorList>
    </citation>
    <scope>IDENTIFICATION</scope>
</reference>
<proteinExistence type="inferred from homology"/>
<dbReference type="EnsemblMetazoa" id="XM_030987448">
    <property type="protein sequence ID" value="XP_030843308"/>
    <property type="gene ID" value="LOC100892193"/>
</dbReference>
<accession>A0A7M7P0F4</accession>
<dbReference type="Pfam" id="PF00619">
    <property type="entry name" value="CARD"/>
    <property type="match status" value="1"/>
</dbReference>
<evidence type="ECO:0000256" key="7">
    <source>
        <dbReference type="RuleBase" id="RU003971"/>
    </source>
</evidence>
<dbReference type="InterPro" id="IPR011029">
    <property type="entry name" value="DEATH-like_dom_sf"/>
</dbReference>
<evidence type="ECO:0000259" key="9">
    <source>
        <dbReference type="PROSITE" id="PS50207"/>
    </source>
</evidence>
<dbReference type="Proteomes" id="UP000007110">
    <property type="component" value="Unassembled WGS sequence"/>
</dbReference>
<feature type="region of interest" description="Disordered" evidence="8">
    <location>
        <begin position="333"/>
        <end position="357"/>
    </location>
</feature>
<dbReference type="SUPFAM" id="SSF47986">
    <property type="entry name" value="DEATH domain"/>
    <property type="match status" value="1"/>
</dbReference>
<dbReference type="InterPro" id="IPR002398">
    <property type="entry name" value="Pept_C14"/>
</dbReference>
<evidence type="ECO:0000256" key="8">
    <source>
        <dbReference type="SAM" id="MobiDB-lite"/>
    </source>
</evidence>
<dbReference type="AlphaFoldDB" id="A0A7M7P0F4"/>
<evidence type="ECO:0000313" key="13">
    <source>
        <dbReference type="Proteomes" id="UP000007110"/>
    </source>
</evidence>
<comment type="similarity">
    <text evidence="1 7">Belongs to the peptidase C14A family.</text>
</comment>
<dbReference type="InterPro" id="IPR001315">
    <property type="entry name" value="CARD"/>
</dbReference>
<dbReference type="PIRSF" id="PIRSF038001">
    <property type="entry name" value="Caspase_ICE"/>
    <property type="match status" value="1"/>
</dbReference>
<dbReference type="PROSITE" id="PS50208">
    <property type="entry name" value="CASPASE_P20"/>
    <property type="match status" value="1"/>
</dbReference>
<keyword evidence="2" id="KW-0645">Protease</keyword>
<keyword evidence="4" id="KW-0788">Thiol protease</keyword>
<feature type="domain" description="Caspase family p10" evidence="9">
    <location>
        <begin position="398"/>
        <end position="487"/>
    </location>
</feature>
<evidence type="ECO:0000259" key="10">
    <source>
        <dbReference type="PROSITE" id="PS50208"/>
    </source>
</evidence>
<dbReference type="InterPro" id="IPR016129">
    <property type="entry name" value="Caspase_his_AS"/>
</dbReference>
<dbReference type="CDD" id="cd00032">
    <property type="entry name" value="CASc"/>
    <property type="match status" value="1"/>
</dbReference>
<organism evidence="12 13">
    <name type="scientific">Strongylocentrotus purpuratus</name>
    <name type="common">Purple sea urchin</name>
    <dbReference type="NCBI Taxonomy" id="7668"/>
    <lineage>
        <taxon>Eukaryota</taxon>
        <taxon>Metazoa</taxon>
        <taxon>Echinodermata</taxon>
        <taxon>Eleutherozoa</taxon>
        <taxon>Echinozoa</taxon>
        <taxon>Echinoidea</taxon>
        <taxon>Euechinoidea</taxon>
        <taxon>Echinacea</taxon>
        <taxon>Camarodonta</taxon>
        <taxon>Echinidea</taxon>
        <taxon>Strongylocentrotidae</taxon>
        <taxon>Strongylocentrotus</taxon>
    </lineage>
</organism>
<evidence type="ECO:0000256" key="1">
    <source>
        <dbReference type="ARBA" id="ARBA00010134"/>
    </source>
</evidence>
<dbReference type="GO" id="GO:0005737">
    <property type="term" value="C:cytoplasm"/>
    <property type="evidence" value="ECO:0000318"/>
    <property type="project" value="GO_Central"/>
</dbReference>
<dbReference type="FunCoup" id="A0A7M7P0F4">
    <property type="interactions" value="622"/>
</dbReference>
<keyword evidence="5" id="KW-0865">Zymogen</keyword>
<dbReference type="GO" id="GO:0006915">
    <property type="term" value="P:apoptotic process"/>
    <property type="evidence" value="ECO:0000318"/>
    <property type="project" value="GO_Central"/>
</dbReference>
<dbReference type="PRINTS" id="PR00376">
    <property type="entry name" value="IL1BCENZYME"/>
</dbReference>
<dbReference type="PANTHER" id="PTHR10454:SF210">
    <property type="entry name" value="CASPASE-2"/>
    <property type="match status" value="1"/>
</dbReference>
<dbReference type="SMART" id="SM00115">
    <property type="entry name" value="CASc"/>
    <property type="match status" value="1"/>
</dbReference>
<feature type="region of interest" description="Disordered" evidence="8">
    <location>
        <begin position="92"/>
        <end position="139"/>
    </location>
</feature>
<reference evidence="13" key="1">
    <citation type="submission" date="2015-02" db="EMBL/GenBank/DDBJ databases">
        <title>Genome sequencing for Strongylocentrotus purpuratus.</title>
        <authorList>
            <person name="Murali S."/>
            <person name="Liu Y."/>
            <person name="Vee V."/>
            <person name="English A."/>
            <person name="Wang M."/>
            <person name="Skinner E."/>
            <person name="Han Y."/>
            <person name="Muzny D.M."/>
            <person name="Worley K.C."/>
            <person name="Gibbs R.A."/>
        </authorList>
    </citation>
    <scope>NUCLEOTIDE SEQUENCE</scope>
</reference>
<dbReference type="InterPro" id="IPR029030">
    <property type="entry name" value="Caspase-like_dom_sf"/>
</dbReference>
<feature type="domain" description="Caspase family p20" evidence="10">
    <location>
        <begin position="162"/>
        <end position="284"/>
    </location>
</feature>
<dbReference type="GeneID" id="100892193"/>
<dbReference type="PANTHER" id="PTHR10454">
    <property type="entry name" value="CASPASE"/>
    <property type="match status" value="1"/>
</dbReference>
<evidence type="ECO:0000256" key="3">
    <source>
        <dbReference type="ARBA" id="ARBA00022801"/>
    </source>
</evidence>
<dbReference type="PROSITE" id="PS50209">
    <property type="entry name" value="CARD"/>
    <property type="match status" value="1"/>
</dbReference>
<dbReference type="KEGG" id="spu:100892193"/>
<feature type="active site" evidence="6">
    <location>
        <position position="237"/>
    </location>
</feature>
<dbReference type="PROSITE" id="PS01122">
    <property type="entry name" value="CASPASE_CYS"/>
    <property type="match status" value="1"/>
</dbReference>
<dbReference type="CDD" id="cd01671">
    <property type="entry name" value="CARD"/>
    <property type="match status" value="1"/>
</dbReference>
<name>A0A7M7P0F4_STRPU</name>
<dbReference type="GO" id="GO:0006508">
    <property type="term" value="P:proteolysis"/>
    <property type="evidence" value="ECO:0007669"/>
    <property type="project" value="UniProtKB-KW"/>
</dbReference>
<dbReference type="InterPro" id="IPR001309">
    <property type="entry name" value="Pept_C14_p20"/>
</dbReference>
<keyword evidence="3" id="KW-0378">Hydrolase</keyword>
<feature type="compositionally biased region" description="Low complexity" evidence="8">
    <location>
        <begin position="92"/>
        <end position="105"/>
    </location>
</feature>
<feature type="domain" description="CARD" evidence="11">
    <location>
        <begin position="1"/>
        <end position="90"/>
    </location>
</feature>
<feature type="active site" evidence="6">
    <location>
        <position position="280"/>
    </location>
</feature>
<dbReference type="PROSITE" id="PS01121">
    <property type="entry name" value="CASPASE_HIS"/>
    <property type="match status" value="1"/>
</dbReference>
<evidence type="ECO:0000256" key="5">
    <source>
        <dbReference type="ARBA" id="ARBA00023145"/>
    </source>
</evidence>
<keyword evidence="13" id="KW-1185">Reference proteome</keyword>
<dbReference type="OrthoDB" id="6116485at2759"/>
<dbReference type="InterPro" id="IPR011600">
    <property type="entry name" value="Pept_C14_caspase"/>
</dbReference>
<dbReference type="OMA" id="SHCERSQ"/>
<dbReference type="PROSITE" id="PS50207">
    <property type="entry name" value="CASPASE_P10"/>
    <property type="match status" value="1"/>
</dbReference>
<evidence type="ECO:0000256" key="4">
    <source>
        <dbReference type="ARBA" id="ARBA00022807"/>
    </source>
</evidence>
<evidence type="ECO:0000259" key="11">
    <source>
        <dbReference type="PROSITE" id="PS50209"/>
    </source>
</evidence>
<dbReference type="Gene3D" id="1.10.533.10">
    <property type="entry name" value="Death Domain, Fas"/>
    <property type="match status" value="1"/>
</dbReference>
<evidence type="ECO:0000313" key="12">
    <source>
        <dbReference type="EnsemblMetazoa" id="XP_030843308"/>
    </source>
</evidence>
<dbReference type="SUPFAM" id="SSF52129">
    <property type="entry name" value="Caspase-like"/>
    <property type="match status" value="1"/>
</dbReference>
<dbReference type="InterPro" id="IPR015917">
    <property type="entry name" value="Pept_C14A"/>
</dbReference>
<dbReference type="RefSeq" id="XP_030843308.1">
    <property type="nucleotide sequence ID" value="XM_030987448.1"/>
</dbReference>
<dbReference type="InterPro" id="IPR033139">
    <property type="entry name" value="Caspase_cys_AS"/>
</dbReference>
<dbReference type="GO" id="GO:0043525">
    <property type="term" value="P:positive regulation of neuron apoptotic process"/>
    <property type="evidence" value="ECO:0000318"/>
    <property type="project" value="GO_Central"/>
</dbReference>
<dbReference type="GO" id="GO:0004197">
    <property type="term" value="F:cysteine-type endopeptidase activity"/>
    <property type="evidence" value="ECO:0000318"/>
    <property type="project" value="GO_Central"/>
</dbReference>
<sequence>MEQADRETLQRNNNALSNDMDFESVASGLVARGIFEEQYKEWLDSRLNQREKNMLLLMEIETRGPRAFTSLVDSLIEANQEHLAELLGYVPSSGSSQGQMGQAQAKTAHENRPAPFGQPTQQVPEGWPPRDSNGDYSSTQMGVLTSYSQMDSDTVYRMKSRPRGIALIINNKNFETMEVRAGTDVDCRNLENVFKQLGFDVIVHNDVKGGVIRQVIEQLRKHNHSQFDCFIFTILTHGEEGKVYGTDGCLVRIQDIIGRFSSDLCPTLNGKPKLFFVQACRGGKSKVISASVVQRGCHPVVTFVQPKSDGSGMILGQCLVSTHLPHAVDECQPPRASMGQGLPSVTQHESRRHDEGVQATDGITETAGDTQVMSQMDAVKLEEMTLIMEPNSTDSVAYGRKVPSRSDMLIAYATVTEFVSWRDTNRGSWFIQALTEVFLHHAKDEDLLSMMTMVNDKVARAFESATDRHKQMPAPVTMLRKKLFFFPGHYE</sequence>
<dbReference type="SMART" id="SM00114">
    <property type="entry name" value="CARD"/>
    <property type="match status" value="1"/>
</dbReference>